<proteinExistence type="predicted"/>
<dbReference type="InterPro" id="IPR036116">
    <property type="entry name" value="FN3_sf"/>
</dbReference>
<dbReference type="CDD" id="cd00063">
    <property type="entry name" value="FN3"/>
    <property type="match status" value="1"/>
</dbReference>
<dbReference type="EMBL" id="JAIWYP010000016">
    <property type="protein sequence ID" value="KAH3695249.1"/>
    <property type="molecule type" value="Genomic_DNA"/>
</dbReference>
<keyword evidence="1" id="KW-0393">Immunoglobulin domain</keyword>
<accession>A0A9D3YB27</accession>
<evidence type="ECO:0000313" key="2">
    <source>
        <dbReference type="EMBL" id="KAH3695249.1"/>
    </source>
</evidence>
<organism evidence="2 3">
    <name type="scientific">Dreissena polymorpha</name>
    <name type="common">Zebra mussel</name>
    <name type="synonym">Mytilus polymorpha</name>
    <dbReference type="NCBI Taxonomy" id="45954"/>
    <lineage>
        <taxon>Eukaryota</taxon>
        <taxon>Metazoa</taxon>
        <taxon>Spiralia</taxon>
        <taxon>Lophotrochozoa</taxon>
        <taxon>Mollusca</taxon>
        <taxon>Bivalvia</taxon>
        <taxon>Autobranchia</taxon>
        <taxon>Heteroconchia</taxon>
        <taxon>Euheterodonta</taxon>
        <taxon>Imparidentia</taxon>
        <taxon>Neoheterodontei</taxon>
        <taxon>Myida</taxon>
        <taxon>Dreissenoidea</taxon>
        <taxon>Dreissenidae</taxon>
        <taxon>Dreissena</taxon>
    </lineage>
</organism>
<evidence type="ECO:0000256" key="1">
    <source>
        <dbReference type="ARBA" id="ARBA00023319"/>
    </source>
</evidence>
<dbReference type="GO" id="GO:0008307">
    <property type="term" value="F:structural constituent of muscle"/>
    <property type="evidence" value="ECO:0007669"/>
    <property type="project" value="TreeGrafter"/>
</dbReference>
<gene>
    <name evidence="2" type="ORF">DPMN_082706</name>
</gene>
<evidence type="ECO:0008006" key="4">
    <source>
        <dbReference type="Google" id="ProtNLM"/>
    </source>
</evidence>
<dbReference type="GO" id="GO:0031430">
    <property type="term" value="C:M band"/>
    <property type="evidence" value="ECO:0007669"/>
    <property type="project" value="TreeGrafter"/>
</dbReference>
<reference evidence="2" key="2">
    <citation type="submission" date="2020-11" db="EMBL/GenBank/DDBJ databases">
        <authorList>
            <person name="McCartney M.A."/>
            <person name="Auch B."/>
            <person name="Kono T."/>
            <person name="Mallez S."/>
            <person name="Becker A."/>
            <person name="Gohl D.M."/>
            <person name="Silverstein K.A.T."/>
            <person name="Koren S."/>
            <person name="Bechman K.B."/>
            <person name="Herman A."/>
            <person name="Abrahante J.E."/>
            <person name="Garbe J."/>
        </authorList>
    </citation>
    <scope>NUCLEOTIDE SEQUENCE</scope>
    <source>
        <strain evidence="2">Duluth1</strain>
        <tissue evidence="2">Whole animal</tissue>
    </source>
</reference>
<dbReference type="SUPFAM" id="SSF48726">
    <property type="entry name" value="Immunoglobulin"/>
    <property type="match status" value="1"/>
</dbReference>
<feature type="non-terminal residue" evidence="2">
    <location>
        <position position="1"/>
    </location>
</feature>
<comment type="caution">
    <text evidence="2">The sequence shown here is derived from an EMBL/GenBank/DDBJ whole genome shotgun (WGS) entry which is preliminary data.</text>
</comment>
<dbReference type="Proteomes" id="UP000828390">
    <property type="component" value="Unassembled WGS sequence"/>
</dbReference>
<dbReference type="PANTHER" id="PTHR14340">
    <property type="entry name" value="MICROFIBRIL-ASSOCIATED GLYCOPROTEIN 3"/>
    <property type="match status" value="1"/>
</dbReference>
<dbReference type="InterPro" id="IPR013783">
    <property type="entry name" value="Ig-like_fold"/>
</dbReference>
<dbReference type="InterPro" id="IPR003961">
    <property type="entry name" value="FN3_dom"/>
</dbReference>
<dbReference type="AlphaFoldDB" id="A0A9D3YB27"/>
<reference evidence="2" key="1">
    <citation type="journal article" date="2019" name="bioRxiv">
        <title>The Genome of the Zebra Mussel, Dreissena polymorpha: A Resource for Invasive Species Research.</title>
        <authorList>
            <person name="McCartney M.A."/>
            <person name="Auch B."/>
            <person name="Kono T."/>
            <person name="Mallez S."/>
            <person name="Zhang Y."/>
            <person name="Obille A."/>
            <person name="Becker A."/>
            <person name="Abrahante J.E."/>
            <person name="Garbe J."/>
            <person name="Badalamenti J.P."/>
            <person name="Herman A."/>
            <person name="Mangelson H."/>
            <person name="Liachko I."/>
            <person name="Sullivan S."/>
            <person name="Sone E.D."/>
            <person name="Koren S."/>
            <person name="Silverstein K.A.T."/>
            <person name="Beckman K.B."/>
            <person name="Gohl D.M."/>
        </authorList>
    </citation>
    <scope>NUCLEOTIDE SEQUENCE</scope>
    <source>
        <strain evidence="2">Duluth1</strain>
        <tissue evidence="2">Whole animal</tissue>
    </source>
</reference>
<name>A0A9D3YB27_DREPO</name>
<protein>
    <recommendedName>
        <fullName evidence="4">Fibronectin type-III domain-containing protein</fullName>
    </recommendedName>
</protein>
<sequence length="139" mass="15817">MKVLILLEFDKENPFQGLAPHYYTTLELPKADHGDTGNYLVTVENEHGRDSADIPVLVIDKPGPPDGQRKLTNNRYTVEKFQEGLYFWEKVPGMPMCKSIIVTGLKTGVKFKFRVMAENIYGIGEPLETDFPVLVKNRF</sequence>
<dbReference type="InterPro" id="IPR036179">
    <property type="entry name" value="Ig-like_dom_sf"/>
</dbReference>
<dbReference type="GO" id="GO:0048738">
    <property type="term" value="P:cardiac muscle tissue development"/>
    <property type="evidence" value="ECO:0007669"/>
    <property type="project" value="TreeGrafter"/>
</dbReference>
<dbReference type="PANTHER" id="PTHR14340:SF13">
    <property type="entry name" value="TITIN"/>
    <property type="match status" value="1"/>
</dbReference>
<dbReference type="GO" id="GO:0045214">
    <property type="term" value="P:sarcomere organization"/>
    <property type="evidence" value="ECO:0007669"/>
    <property type="project" value="TreeGrafter"/>
</dbReference>
<evidence type="ECO:0000313" key="3">
    <source>
        <dbReference type="Proteomes" id="UP000828390"/>
    </source>
</evidence>
<keyword evidence="3" id="KW-1185">Reference proteome</keyword>
<dbReference type="Gene3D" id="2.60.40.10">
    <property type="entry name" value="Immunoglobulins"/>
    <property type="match status" value="2"/>
</dbReference>
<dbReference type="SUPFAM" id="SSF49265">
    <property type="entry name" value="Fibronectin type III"/>
    <property type="match status" value="1"/>
</dbReference>